<dbReference type="EMBL" id="CAUJNA010003427">
    <property type="protein sequence ID" value="CAJ1401719.1"/>
    <property type="molecule type" value="Genomic_DNA"/>
</dbReference>
<accession>A0AA36ND45</accession>
<protein>
    <submittedName>
        <fullName evidence="1">Uncharacterized protein</fullName>
    </submittedName>
</protein>
<sequence>MVYAMLTGRASDAVHLEMQQADNLVDFMDSAESREALKAMMDDRSNPETYQVSRVAERLRENRVASLCTVTLMWGLDGAPHRSDLDIHTVVDGTELYYANMQVGKCTLDFDANASSIEKNPAENISLNQVGTFEIMGQEVGPRGGRA</sequence>
<reference evidence="1" key="1">
    <citation type="submission" date="2023-08" db="EMBL/GenBank/DDBJ databases">
        <authorList>
            <person name="Chen Y."/>
            <person name="Shah S."/>
            <person name="Dougan E. K."/>
            <person name="Thang M."/>
            <person name="Chan C."/>
        </authorList>
    </citation>
    <scope>NUCLEOTIDE SEQUENCE</scope>
</reference>
<gene>
    <name evidence="1" type="ORF">EVOR1521_LOCUS24812</name>
</gene>
<comment type="caution">
    <text evidence="1">The sequence shown here is derived from an EMBL/GenBank/DDBJ whole genome shotgun (WGS) entry which is preliminary data.</text>
</comment>
<evidence type="ECO:0000313" key="1">
    <source>
        <dbReference type="EMBL" id="CAJ1401719.1"/>
    </source>
</evidence>
<keyword evidence="2" id="KW-1185">Reference proteome</keyword>
<evidence type="ECO:0000313" key="2">
    <source>
        <dbReference type="Proteomes" id="UP001178507"/>
    </source>
</evidence>
<dbReference type="AlphaFoldDB" id="A0AA36ND45"/>
<proteinExistence type="predicted"/>
<name>A0AA36ND45_9DINO</name>
<organism evidence="1 2">
    <name type="scientific">Effrenium voratum</name>
    <dbReference type="NCBI Taxonomy" id="2562239"/>
    <lineage>
        <taxon>Eukaryota</taxon>
        <taxon>Sar</taxon>
        <taxon>Alveolata</taxon>
        <taxon>Dinophyceae</taxon>
        <taxon>Suessiales</taxon>
        <taxon>Symbiodiniaceae</taxon>
        <taxon>Effrenium</taxon>
    </lineage>
</organism>
<dbReference type="Proteomes" id="UP001178507">
    <property type="component" value="Unassembled WGS sequence"/>
</dbReference>